<dbReference type="InterPro" id="IPR029071">
    <property type="entry name" value="Ubiquitin-like_domsf"/>
</dbReference>
<feature type="region of interest" description="Disordered" evidence="7">
    <location>
        <begin position="1"/>
        <end position="194"/>
    </location>
</feature>
<dbReference type="InterPro" id="IPR018979">
    <property type="entry name" value="FERM_N"/>
</dbReference>
<feature type="compositionally biased region" description="Basic and acidic residues" evidence="7">
    <location>
        <begin position="650"/>
        <end position="660"/>
    </location>
</feature>
<keyword evidence="6" id="KW-0175">Coiled coil</keyword>
<dbReference type="Pfam" id="PF00373">
    <property type="entry name" value="FERM_M"/>
    <property type="match status" value="1"/>
</dbReference>
<dbReference type="InterPro" id="IPR011993">
    <property type="entry name" value="PH-like_dom_sf"/>
</dbReference>
<proteinExistence type="predicted"/>
<dbReference type="Gene3D" id="1.20.80.10">
    <property type="match status" value="1"/>
</dbReference>
<dbReference type="GO" id="GO:0003779">
    <property type="term" value="F:actin binding"/>
    <property type="evidence" value="ECO:0007669"/>
    <property type="project" value="UniProtKB-KW"/>
</dbReference>
<dbReference type="GO" id="GO:0031032">
    <property type="term" value="P:actomyosin structure organization"/>
    <property type="evidence" value="ECO:0007669"/>
    <property type="project" value="TreeGrafter"/>
</dbReference>
<evidence type="ECO:0000256" key="6">
    <source>
        <dbReference type="SAM" id="Coils"/>
    </source>
</evidence>
<evidence type="ECO:0000256" key="3">
    <source>
        <dbReference type="ARBA" id="ARBA00022553"/>
    </source>
</evidence>
<evidence type="ECO:0000313" key="10">
    <source>
        <dbReference type="Proteomes" id="UP000694390"/>
    </source>
</evidence>
<evidence type="ECO:0000256" key="5">
    <source>
        <dbReference type="ARBA" id="ARBA00023212"/>
    </source>
</evidence>
<dbReference type="Gene3D" id="2.30.29.30">
    <property type="entry name" value="Pleckstrin-homology domain (PH domain)/Phosphotyrosine-binding domain (PTB)"/>
    <property type="match status" value="1"/>
</dbReference>
<keyword evidence="10" id="KW-1185">Reference proteome</keyword>
<dbReference type="Pfam" id="PF09380">
    <property type="entry name" value="FERM_C"/>
    <property type="match status" value="1"/>
</dbReference>
<dbReference type="Ensembl" id="ENSGEVT00005004054.1">
    <property type="protein sequence ID" value="ENSGEVP00005003883.1"/>
    <property type="gene ID" value="ENSGEVG00005001902.1"/>
</dbReference>
<feature type="compositionally biased region" description="Basic and acidic residues" evidence="7">
    <location>
        <begin position="156"/>
        <end position="194"/>
    </location>
</feature>
<dbReference type="FunFam" id="1.20.80.10:FF:000001">
    <property type="entry name" value="Erythrocyte membrane protein band 4.1"/>
    <property type="match status" value="1"/>
</dbReference>
<evidence type="ECO:0000256" key="4">
    <source>
        <dbReference type="ARBA" id="ARBA00023203"/>
    </source>
</evidence>
<dbReference type="Proteomes" id="UP000694390">
    <property type="component" value="Unassembled WGS sequence"/>
</dbReference>
<dbReference type="InterPro" id="IPR019748">
    <property type="entry name" value="FERM_central"/>
</dbReference>
<dbReference type="PIRSF" id="PIRSF002304">
    <property type="entry name" value="Membrane_skeletal_4_1"/>
    <property type="match status" value="1"/>
</dbReference>
<dbReference type="AlphaFoldDB" id="A0A8C4VP83"/>
<dbReference type="InterPro" id="IPR014847">
    <property type="entry name" value="FA"/>
</dbReference>
<evidence type="ECO:0000259" key="8">
    <source>
        <dbReference type="PROSITE" id="PS50057"/>
    </source>
</evidence>
<dbReference type="GO" id="GO:0005856">
    <property type="term" value="C:cytoskeleton"/>
    <property type="evidence" value="ECO:0007669"/>
    <property type="project" value="UniProtKB-SubCell"/>
</dbReference>
<organism evidence="9 10">
    <name type="scientific">Gopherus evgoodei</name>
    <name type="common">Goodes thornscrub tortoise</name>
    <dbReference type="NCBI Taxonomy" id="1825980"/>
    <lineage>
        <taxon>Eukaryota</taxon>
        <taxon>Metazoa</taxon>
        <taxon>Chordata</taxon>
        <taxon>Craniata</taxon>
        <taxon>Vertebrata</taxon>
        <taxon>Euteleostomi</taxon>
        <taxon>Archelosauria</taxon>
        <taxon>Testudinata</taxon>
        <taxon>Testudines</taxon>
        <taxon>Cryptodira</taxon>
        <taxon>Durocryptodira</taxon>
        <taxon>Testudinoidea</taxon>
        <taxon>Testudinidae</taxon>
        <taxon>Gopherus</taxon>
    </lineage>
</organism>
<dbReference type="PANTHER" id="PTHR23280">
    <property type="entry name" value="4.1 G PROTEIN"/>
    <property type="match status" value="1"/>
</dbReference>
<feature type="compositionally biased region" description="Polar residues" evidence="7">
    <location>
        <begin position="47"/>
        <end position="61"/>
    </location>
</feature>
<feature type="region of interest" description="Disordered" evidence="7">
    <location>
        <begin position="582"/>
        <end position="611"/>
    </location>
</feature>
<reference evidence="9" key="1">
    <citation type="submission" date="2025-08" db="UniProtKB">
        <authorList>
            <consortium name="Ensembl"/>
        </authorList>
    </citation>
    <scope>IDENTIFICATION</scope>
</reference>
<dbReference type="SUPFAM" id="SSF54236">
    <property type="entry name" value="Ubiquitin-like"/>
    <property type="match status" value="1"/>
</dbReference>
<comment type="subcellular location">
    <subcellularLocation>
        <location evidence="1">Cytoplasm</location>
        <location evidence="1">Cytoskeleton</location>
    </subcellularLocation>
</comment>
<feature type="compositionally biased region" description="Low complexity" evidence="7">
    <location>
        <begin position="661"/>
        <end position="674"/>
    </location>
</feature>
<feature type="compositionally biased region" description="Basic and acidic residues" evidence="7">
    <location>
        <begin position="9"/>
        <end position="46"/>
    </location>
</feature>
<dbReference type="GO" id="GO:0005886">
    <property type="term" value="C:plasma membrane"/>
    <property type="evidence" value="ECO:0007669"/>
    <property type="project" value="TreeGrafter"/>
</dbReference>
<dbReference type="SMART" id="SM01195">
    <property type="entry name" value="FA"/>
    <property type="match status" value="1"/>
</dbReference>
<dbReference type="PROSITE" id="PS50057">
    <property type="entry name" value="FERM_3"/>
    <property type="match status" value="1"/>
</dbReference>
<dbReference type="Pfam" id="PF04382">
    <property type="entry name" value="SAB"/>
    <property type="match status" value="1"/>
</dbReference>
<sequence>MTTEVGLETDVKKESEQLGADAAKEKHEEATEENQKSEKTLSEEAQRSPSPTLATQSSPSSQKKEKDPSEGKGISRFIPPWLKKQKSYTLVEPKDEAKRKPVEERQAVEERESQLPDDMAQPKENLEEATIESQQEAKADDKDEEKHSVNSADTQPAKEDNKEIEVEKVANEQEEKQKEKRETKEVQTSEIKMEKAPQKAPKKIKTVLCKVMLLDGTEYSCDLEKRAKGQVLFDKVCEQLNLLEKDYFGLLIRDNSDQKNWLDSSKEIKRQIRSLPWLFTFNVKFYPPDPSQLTEDITRYFLCLQLRQDIASGRLPCSFVTHALLGSYTLQAELGDYDSEEHNNHYISEFQFAPNQTKEMEDKVVELHKTHRGLTPAQADSHFLENAKRLSMYGVDLHHAKDSEGVDIMLGVCANGLLIYKDRLRINRFAWPKILKISYKRSNFYIKVRPAELEQFESTIGFKLPNHRAAKRLWKVCVEHHTFYRLVSPEQPPKAKFLTLGSKFRYSGRTQAQTRQASNLIDRPAPYFERTSSKRVSRSLDGVNGENIYVRHSNLMLEDLDKTQDDLLKHQASISELKRNFMESTPEPRPNEWEKRRITPLSLQTQGSSHETLNVVEEKKQAEVGIEETVVIDEINRGKMQAVTGAGETCKVEHASKKDSSSLSSDSSSNSSSSESEDEVVGGVSAHHRAAEDIIREEQEENEDAKRKEECATKVIQSVETVQEGSIVTVEHTQVTVKALAQENVVAIKTAEKNVMEEEKQDLRAEDEEEQLRINGDVSHVDIDVVPQIICCSEPPVVKTEMVTISDATQRTEISTKEVPIVQTETKTITYESPQVQEPFGDAGVLLSAQTIMSESVSTTTTTHITKTVKGGISETRIEKRIVITGDADIDHDQALAQAIKEAKEQHPDMSVTRVVVHKETELAEEGKE</sequence>
<dbReference type="InterPro" id="IPR019747">
    <property type="entry name" value="FERM_CS"/>
</dbReference>
<gene>
    <name evidence="9" type="primary">EPB41L2</name>
</gene>
<dbReference type="PRINTS" id="PR00935">
    <property type="entry name" value="BAND41"/>
</dbReference>
<evidence type="ECO:0000256" key="2">
    <source>
        <dbReference type="ARBA" id="ARBA00022490"/>
    </source>
</evidence>
<name>A0A8C4VP83_9SAUR</name>
<dbReference type="OrthoDB" id="6589456at2759"/>
<accession>A0A8C4VP83</accession>
<keyword evidence="5" id="KW-0206">Cytoskeleton</keyword>
<dbReference type="Pfam" id="PF09379">
    <property type="entry name" value="FERM_N"/>
    <property type="match status" value="1"/>
</dbReference>
<dbReference type="PANTHER" id="PTHR23280:SF17">
    <property type="entry name" value="BAND 4.1-LIKE PROTEIN 2"/>
    <property type="match status" value="1"/>
</dbReference>
<dbReference type="SUPFAM" id="SSF47031">
    <property type="entry name" value="Second domain of FERM"/>
    <property type="match status" value="1"/>
</dbReference>
<dbReference type="GO" id="GO:0030866">
    <property type="term" value="P:cortical actin cytoskeleton organization"/>
    <property type="evidence" value="ECO:0007669"/>
    <property type="project" value="InterPro"/>
</dbReference>
<dbReference type="Pfam" id="PF08736">
    <property type="entry name" value="FA"/>
    <property type="match status" value="1"/>
</dbReference>
<keyword evidence="2" id="KW-0963">Cytoplasm</keyword>
<feature type="coiled-coil region" evidence="6">
    <location>
        <begin position="688"/>
        <end position="715"/>
    </location>
</feature>
<dbReference type="PROSITE" id="PS00661">
    <property type="entry name" value="FERM_2"/>
    <property type="match status" value="1"/>
</dbReference>
<evidence type="ECO:0000256" key="1">
    <source>
        <dbReference type="ARBA" id="ARBA00004245"/>
    </source>
</evidence>
<dbReference type="SUPFAM" id="SSF50729">
    <property type="entry name" value="PH domain-like"/>
    <property type="match status" value="1"/>
</dbReference>
<dbReference type="CDD" id="cd13184">
    <property type="entry name" value="FERM_C_4_1_family"/>
    <property type="match status" value="1"/>
</dbReference>
<protein>
    <submittedName>
        <fullName evidence="9">Erythrocyte membrane protein band 4.1 like 2</fullName>
    </submittedName>
</protein>
<dbReference type="GO" id="GO:0005198">
    <property type="term" value="F:structural molecule activity"/>
    <property type="evidence" value="ECO:0007669"/>
    <property type="project" value="InterPro"/>
</dbReference>
<dbReference type="SMART" id="SM00295">
    <property type="entry name" value="B41"/>
    <property type="match status" value="1"/>
</dbReference>
<dbReference type="SMART" id="SM01196">
    <property type="entry name" value="FERM_C"/>
    <property type="match status" value="1"/>
</dbReference>
<feature type="compositionally biased region" description="Basic and acidic residues" evidence="7">
    <location>
        <begin position="135"/>
        <end position="148"/>
    </location>
</feature>
<dbReference type="InterPro" id="IPR007477">
    <property type="entry name" value="SAB_dom"/>
</dbReference>
<dbReference type="InterPro" id="IPR014352">
    <property type="entry name" value="FERM/acyl-CoA-bd_prot_sf"/>
</dbReference>
<dbReference type="InterPro" id="IPR008379">
    <property type="entry name" value="Band_4.1_C"/>
</dbReference>
<dbReference type="FunFam" id="3.10.20.90:FF:000002">
    <property type="entry name" value="Erythrocyte protein band 4.1-like 3"/>
    <property type="match status" value="1"/>
</dbReference>
<dbReference type="PROSITE" id="PS00660">
    <property type="entry name" value="FERM_1"/>
    <property type="match status" value="1"/>
</dbReference>
<reference evidence="9" key="2">
    <citation type="submission" date="2025-09" db="UniProtKB">
        <authorList>
            <consortium name="Ensembl"/>
        </authorList>
    </citation>
    <scope>IDENTIFICATION</scope>
</reference>
<dbReference type="Gene3D" id="3.10.20.90">
    <property type="entry name" value="Phosphatidylinositol 3-kinase Catalytic Subunit, Chain A, domain 1"/>
    <property type="match status" value="1"/>
</dbReference>
<dbReference type="InterPro" id="IPR000299">
    <property type="entry name" value="FERM_domain"/>
</dbReference>
<dbReference type="GeneTree" id="ENSGT00940000155617"/>
<feature type="region of interest" description="Disordered" evidence="7">
    <location>
        <begin position="644"/>
        <end position="687"/>
    </location>
</feature>
<feature type="compositionally biased region" description="Polar residues" evidence="7">
    <location>
        <begin position="601"/>
        <end position="611"/>
    </location>
</feature>
<dbReference type="FunFam" id="2.30.29.30:FF:000001">
    <property type="entry name" value="Erythrocyte membrane protein band 4.1"/>
    <property type="match status" value="1"/>
</dbReference>
<feature type="domain" description="FERM" evidence="8">
    <location>
        <begin position="207"/>
        <end position="488"/>
    </location>
</feature>
<dbReference type="InterPro" id="IPR018980">
    <property type="entry name" value="FERM_PH-like_C"/>
</dbReference>
<evidence type="ECO:0000256" key="7">
    <source>
        <dbReference type="SAM" id="MobiDB-lite"/>
    </source>
</evidence>
<dbReference type="CDD" id="cd14473">
    <property type="entry name" value="FERM_B-lobe"/>
    <property type="match status" value="1"/>
</dbReference>
<dbReference type="InterPro" id="IPR019749">
    <property type="entry name" value="Band_41_domain"/>
</dbReference>
<feature type="coiled-coil region" evidence="6">
    <location>
        <begin position="746"/>
        <end position="773"/>
    </location>
</feature>
<dbReference type="Pfam" id="PF05902">
    <property type="entry name" value="4_1_CTD"/>
    <property type="match status" value="1"/>
</dbReference>
<keyword evidence="4" id="KW-0009">Actin-binding</keyword>
<feature type="compositionally biased region" description="Basic and acidic residues" evidence="7">
    <location>
        <begin position="92"/>
        <end position="126"/>
    </location>
</feature>
<dbReference type="InterPro" id="IPR000798">
    <property type="entry name" value="Ez/rad/moesin-like"/>
</dbReference>
<evidence type="ECO:0000313" key="9">
    <source>
        <dbReference type="Ensembl" id="ENSGEVP00005003883.1"/>
    </source>
</evidence>
<dbReference type="InterPro" id="IPR035963">
    <property type="entry name" value="FERM_2"/>
</dbReference>
<keyword evidence="3" id="KW-0597">Phosphoprotein</keyword>
<dbReference type="PRINTS" id="PR00661">
    <property type="entry name" value="ERMFAMILY"/>
</dbReference>